<evidence type="ECO:0000313" key="1">
    <source>
        <dbReference type="EMBL" id="GAA5063210.1"/>
    </source>
</evidence>
<evidence type="ECO:0000313" key="2">
    <source>
        <dbReference type="Proteomes" id="UP001500603"/>
    </source>
</evidence>
<sequence>MAGLSAIAAAVASTMSLSGVRELVVMSDNLEMTDSEGESYIRPEPNRGLVARIGKPAVASTTMRILKTYARAFVTDLDAALPVYERLVGKPADLRFGFERAELAAVGDFLLIAGAPEDVDKYRDTVGPVVVDELEGLLALAAELGAVVTAGPLTSDTGTFYYLRHADGVNVEYVRWSPDIRASILG</sequence>
<dbReference type="EMBL" id="BAABJM010000005">
    <property type="protein sequence ID" value="GAA5063210.1"/>
    <property type="molecule type" value="Genomic_DNA"/>
</dbReference>
<gene>
    <name evidence="1" type="ORF">GCM10023318_47670</name>
</gene>
<comment type="caution">
    <text evidence="1">The sequence shown here is derived from an EMBL/GenBank/DDBJ whole genome shotgun (WGS) entry which is preliminary data.</text>
</comment>
<name>A0ABP9KQB4_9NOCA</name>
<accession>A0ABP9KQB4</accession>
<reference evidence="2" key="1">
    <citation type="journal article" date="2019" name="Int. J. Syst. Evol. Microbiol.">
        <title>The Global Catalogue of Microorganisms (GCM) 10K type strain sequencing project: providing services to taxonomists for standard genome sequencing and annotation.</title>
        <authorList>
            <consortium name="The Broad Institute Genomics Platform"/>
            <consortium name="The Broad Institute Genome Sequencing Center for Infectious Disease"/>
            <person name="Wu L."/>
            <person name="Ma J."/>
        </authorList>
    </citation>
    <scope>NUCLEOTIDE SEQUENCE [LARGE SCALE GENOMIC DNA]</scope>
    <source>
        <strain evidence="2">JCM 18298</strain>
    </source>
</reference>
<dbReference type="InterPro" id="IPR029068">
    <property type="entry name" value="Glyas_Bleomycin-R_OHBP_Dase"/>
</dbReference>
<organism evidence="1 2">
    <name type="scientific">Nocardia callitridis</name>
    <dbReference type="NCBI Taxonomy" id="648753"/>
    <lineage>
        <taxon>Bacteria</taxon>
        <taxon>Bacillati</taxon>
        <taxon>Actinomycetota</taxon>
        <taxon>Actinomycetes</taxon>
        <taxon>Mycobacteriales</taxon>
        <taxon>Nocardiaceae</taxon>
        <taxon>Nocardia</taxon>
    </lineage>
</organism>
<dbReference type="Gene3D" id="3.10.180.10">
    <property type="entry name" value="2,3-Dihydroxybiphenyl 1,2-Dioxygenase, domain 1"/>
    <property type="match status" value="1"/>
</dbReference>
<keyword evidence="2" id="KW-1185">Reference proteome</keyword>
<dbReference type="SUPFAM" id="SSF54593">
    <property type="entry name" value="Glyoxalase/Bleomycin resistance protein/Dihydroxybiphenyl dioxygenase"/>
    <property type="match status" value="1"/>
</dbReference>
<dbReference type="Proteomes" id="UP001500603">
    <property type="component" value="Unassembled WGS sequence"/>
</dbReference>
<protein>
    <recommendedName>
        <fullName evidence="3">VOC domain-containing protein</fullName>
    </recommendedName>
</protein>
<evidence type="ECO:0008006" key="3">
    <source>
        <dbReference type="Google" id="ProtNLM"/>
    </source>
</evidence>
<proteinExistence type="predicted"/>